<evidence type="ECO:0000313" key="2">
    <source>
        <dbReference type="Proteomes" id="UP001497535"/>
    </source>
</evidence>
<gene>
    <name evidence="1" type="ORF">MENTE1834_LOCUS47273</name>
</gene>
<protein>
    <submittedName>
        <fullName evidence="1">Uncharacterized protein</fullName>
    </submittedName>
</protein>
<accession>A0ACB1B576</accession>
<comment type="caution">
    <text evidence="1">The sequence shown here is derived from an EMBL/GenBank/DDBJ whole genome shotgun (WGS) entry which is preliminary data.</text>
</comment>
<organism evidence="1 2">
    <name type="scientific">Meloidogyne enterolobii</name>
    <name type="common">Root-knot nematode worm</name>
    <name type="synonym">Meloidogyne mayaguensis</name>
    <dbReference type="NCBI Taxonomy" id="390850"/>
    <lineage>
        <taxon>Eukaryota</taxon>
        <taxon>Metazoa</taxon>
        <taxon>Ecdysozoa</taxon>
        <taxon>Nematoda</taxon>
        <taxon>Chromadorea</taxon>
        <taxon>Rhabditida</taxon>
        <taxon>Tylenchina</taxon>
        <taxon>Tylenchomorpha</taxon>
        <taxon>Tylenchoidea</taxon>
        <taxon>Meloidogynidae</taxon>
        <taxon>Meloidogyninae</taxon>
        <taxon>Meloidogyne</taxon>
    </lineage>
</organism>
<dbReference type="EMBL" id="CAVMJV010000187">
    <property type="protein sequence ID" value="CAK5122504.1"/>
    <property type="molecule type" value="Genomic_DNA"/>
</dbReference>
<sequence length="153" mass="17748">MVEKERRIWFGRLCEAKMVEFLINKVPKDAIICDIGTGNGSVLRKLNNCGFMNLFGIDYSNKAIELAKNISSKNCSNTKIKFLLANISEDKMKSELKGKFDILLDKGTFDAISLTNKSDRENHLKFYQQNICQLFKQKIKEKSKNIFYLRFNF</sequence>
<keyword evidence="2" id="KW-1185">Reference proteome</keyword>
<dbReference type="Proteomes" id="UP001497535">
    <property type="component" value="Unassembled WGS sequence"/>
</dbReference>
<name>A0ACB1B576_MELEN</name>
<proteinExistence type="predicted"/>
<evidence type="ECO:0000313" key="1">
    <source>
        <dbReference type="EMBL" id="CAK5122504.1"/>
    </source>
</evidence>
<reference evidence="1" key="1">
    <citation type="submission" date="2023-11" db="EMBL/GenBank/DDBJ databases">
        <authorList>
            <person name="Poullet M."/>
        </authorList>
    </citation>
    <scope>NUCLEOTIDE SEQUENCE</scope>
    <source>
        <strain evidence="1">E1834</strain>
    </source>
</reference>